<dbReference type="AlphaFoldDB" id="A0A9P8ZZ55"/>
<dbReference type="SUPFAM" id="SSF57701">
    <property type="entry name" value="Zn2/Cys6 DNA-binding domain"/>
    <property type="match status" value="1"/>
</dbReference>
<dbReference type="GO" id="GO:0008270">
    <property type="term" value="F:zinc ion binding"/>
    <property type="evidence" value="ECO:0007669"/>
    <property type="project" value="InterPro"/>
</dbReference>
<evidence type="ECO:0000259" key="3">
    <source>
        <dbReference type="Pfam" id="PF00172"/>
    </source>
</evidence>
<proteinExistence type="predicted"/>
<name>A0A9P8ZZ55_9PEZI</name>
<feature type="region of interest" description="Disordered" evidence="2">
    <location>
        <begin position="1"/>
        <end position="21"/>
    </location>
</feature>
<accession>A0A9P8ZZ55</accession>
<protein>
    <recommendedName>
        <fullName evidence="3">Zn(2)-C6 fungal-type domain-containing protein</fullName>
    </recommendedName>
</protein>
<dbReference type="Proteomes" id="UP000758603">
    <property type="component" value="Unassembled WGS sequence"/>
</dbReference>
<evidence type="ECO:0000256" key="2">
    <source>
        <dbReference type="SAM" id="MobiDB-lite"/>
    </source>
</evidence>
<dbReference type="OrthoDB" id="1747771at2759"/>
<dbReference type="InterPro" id="IPR001138">
    <property type="entry name" value="Zn2Cys6_DnaBD"/>
</dbReference>
<reference evidence="4" key="1">
    <citation type="journal article" date="2021" name="Nat. Commun.">
        <title>Genetic determinants of endophytism in the Arabidopsis root mycobiome.</title>
        <authorList>
            <person name="Mesny F."/>
            <person name="Miyauchi S."/>
            <person name="Thiergart T."/>
            <person name="Pickel B."/>
            <person name="Atanasova L."/>
            <person name="Karlsson M."/>
            <person name="Huettel B."/>
            <person name="Barry K.W."/>
            <person name="Haridas S."/>
            <person name="Chen C."/>
            <person name="Bauer D."/>
            <person name="Andreopoulos W."/>
            <person name="Pangilinan J."/>
            <person name="LaButti K."/>
            <person name="Riley R."/>
            <person name="Lipzen A."/>
            <person name="Clum A."/>
            <person name="Drula E."/>
            <person name="Henrissat B."/>
            <person name="Kohler A."/>
            <person name="Grigoriev I.V."/>
            <person name="Martin F.M."/>
            <person name="Hacquard S."/>
        </authorList>
    </citation>
    <scope>NUCLEOTIDE SEQUENCE</scope>
    <source>
        <strain evidence="4">MPI-SDFR-AT-0073</strain>
    </source>
</reference>
<dbReference type="Gene3D" id="4.10.240.10">
    <property type="entry name" value="Zn(2)-C6 fungal-type DNA-binding domain"/>
    <property type="match status" value="1"/>
</dbReference>
<comment type="caution">
    <text evidence="4">The sequence shown here is derived from an EMBL/GenBank/DDBJ whole genome shotgun (WGS) entry which is preliminary data.</text>
</comment>
<keyword evidence="1" id="KW-0539">Nucleus</keyword>
<sequence length="49" mass="5632">MSEHTYSSASISSPVSIKEVPQSRLQQQYSCVACKKRKVRCDRQMPCLR</sequence>
<evidence type="ECO:0000256" key="1">
    <source>
        <dbReference type="ARBA" id="ARBA00023242"/>
    </source>
</evidence>
<dbReference type="GO" id="GO:0000981">
    <property type="term" value="F:DNA-binding transcription factor activity, RNA polymerase II-specific"/>
    <property type="evidence" value="ECO:0007669"/>
    <property type="project" value="InterPro"/>
</dbReference>
<feature type="compositionally biased region" description="Low complexity" evidence="2">
    <location>
        <begin position="7"/>
        <end position="16"/>
    </location>
</feature>
<dbReference type="Pfam" id="PF00172">
    <property type="entry name" value="Zn_clus"/>
    <property type="match status" value="1"/>
</dbReference>
<dbReference type="GeneID" id="70131738"/>
<evidence type="ECO:0000313" key="5">
    <source>
        <dbReference type="Proteomes" id="UP000758603"/>
    </source>
</evidence>
<dbReference type="RefSeq" id="XP_045958966.1">
    <property type="nucleotide sequence ID" value="XM_046102846.1"/>
</dbReference>
<dbReference type="EMBL" id="JAGPXC010000004">
    <property type="protein sequence ID" value="KAH6654696.1"/>
    <property type="molecule type" value="Genomic_DNA"/>
</dbReference>
<keyword evidence="5" id="KW-1185">Reference proteome</keyword>
<gene>
    <name evidence="4" type="ORF">BKA67DRAFT_566034</name>
</gene>
<feature type="domain" description="Zn(2)-C6 fungal-type" evidence="3">
    <location>
        <begin position="29"/>
        <end position="49"/>
    </location>
</feature>
<dbReference type="InterPro" id="IPR036864">
    <property type="entry name" value="Zn2-C6_fun-type_DNA-bd_sf"/>
</dbReference>
<evidence type="ECO:0000313" key="4">
    <source>
        <dbReference type="EMBL" id="KAH6654696.1"/>
    </source>
</evidence>
<organism evidence="4 5">
    <name type="scientific">Truncatella angustata</name>
    <dbReference type="NCBI Taxonomy" id="152316"/>
    <lineage>
        <taxon>Eukaryota</taxon>
        <taxon>Fungi</taxon>
        <taxon>Dikarya</taxon>
        <taxon>Ascomycota</taxon>
        <taxon>Pezizomycotina</taxon>
        <taxon>Sordariomycetes</taxon>
        <taxon>Xylariomycetidae</taxon>
        <taxon>Amphisphaeriales</taxon>
        <taxon>Sporocadaceae</taxon>
        <taxon>Truncatella</taxon>
    </lineage>
</organism>